<protein>
    <recommendedName>
        <fullName evidence="5">DUF3093 domain-containing protein</fullName>
    </recommendedName>
</protein>
<sequence length="184" mass="19877">MRVTDSAHTRTKADLRHAERLTVPLWHWLLPLAGAVLLSAQIQFAYPALPSWAPYALLVPVTVTAILALGRVRVAVEGGDEPQLRVGEAHLPLRYVAAVDVVSNPGKRKALGPELDPAAFCVHKPWIRTMVRVHLDDPDDPAPCWLFSTRHPAKLAALLTGDAAPRSAVDSESSPESPGTDALN</sequence>
<feature type="region of interest" description="Disordered" evidence="1">
    <location>
        <begin position="162"/>
        <end position="184"/>
    </location>
</feature>
<keyword evidence="2" id="KW-0812">Transmembrane</keyword>
<dbReference type="Proteomes" id="UP000004691">
    <property type="component" value="Unassembled WGS sequence"/>
</dbReference>
<evidence type="ECO:0000313" key="4">
    <source>
        <dbReference type="Proteomes" id="UP000004691"/>
    </source>
</evidence>
<keyword evidence="2" id="KW-1133">Transmembrane helix</keyword>
<dbReference type="AlphaFoldDB" id="I0V745"/>
<dbReference type="Pfam" id="PF11292">
    <property type="entry name" value="DUF3093"/>
    <property type="match status" value="1"/>
</dbReference>
<proteinExistence type="predicted"/>
<dbReference type="eggNOG" id="ENOG5032Z7M">
    <property type="taxonomic scope" value="Bacteria"/>
</dbReference>
<accession>I0V745</accession>
<name>I0V745_9PSEU</name>
<dbReference type="HOGENOM" id="CLU_109360_0_0_11"/>
<dbReference type="RefSeq" id="WP_006240153.1">
    <property type="nucleotide sequence ID" value="NZ_JH636049.1"/>
</dbReference>
<dbReference type="OrthoDB" id="3217020at2"/>
<evidence type="ECO:0000313" key="3">
    <source>
        <dbReference type="EMBL" id="EID55948.1"/>
    </source>
</evidence>
<dbReference type="STRING" id="882086.SacxiDRAFT_3755"/>
<keyword evidence="4" id="KW-1185">Reference proteome</keyword>
<feature type="compositionally biased region" description="Polar residues" evidence="1">
    <location>
        <begin position="170"/>
        <end position="184"/>
    </location>
</feature>
<evidence type="ECO:0000256" key="2">
    <source>
        <dbReference type="SAM" id="Phobius"/>
    </source>
</evidence>
<keyword evidence="2" id="KW-0472">Membrane</keyword>
<reference evidence="3 4" key="1">
    <citation type="submission" date="2012-01" db="EMBL/GenBank/DDBJ databases">
        <title>Improved High-Quality Draft sequence of Saccharomonospora xinjiangensis XJ-54.</title>
        <authorList>
            <consortium name="US DOE Joint Genome Institute"/>
            <person name="Lucas S."/>
            <person name="Han J."/>
            <person name="Lapidus A."/>
            <person name="Cheng J.-F."/>
            <person name="Goodwin L."/>
            <person name="Pitluck S."/>
            <person name="Peters L."/>
            <person name="Mikhailova N."/>
            <person name="Teshima H."/>
            <person name="Detter J.C."/>
            <person name="Han C."/>
            <person name="Tapia R."/>
            <person name="Land M."/>
            <person name="Hauser L."/>
            <person name="Kyrpides N."/>
            <person name="Ivanova N."/>
            <person name="Pagani I."/>
            <person name="Brambilla E.-M."/>
            <person name="Klenk H.-P."/>
            <person name="Woyke T."/>
        </authorList>
    </citation>
    <scope>NUCLEOTIDE SEQUENCE [LARGE SCALE GENOMIC DNA]</scope>
    <source>
        <strain evidence="3 4">XJ-54</strain>
    </source>
</reference>
<gene>
    <name evidence="3" type="ORF">SacxiDRAFT_3755</name>
</gene>
<feature type="transmembrane region" description="Helical" evidence="2">
    <location>
        <begin position="25"/>
        <end position="46"/>
    </location>
</feature>
<feature type="transmembrane region" description="Helical" evidence="2">
    <location>
        <begin position="52"/>
        <end position="70"/>
    </location>
</feature>
<dbReference type="EMBL" id="JH636049">
    <property type="protein sequence ID" value="EID55948.1"/>
    <property type="molecule type" value="Genomic_DNA"/>
</dbReference>
<evidence type="ECO:0008006" key="5">
    <source>
        <dbReference type="Google" id="ProtNLM"/>
    </source>
</evidence>
<dbReference type="InterPro" id="IPR021443">
    <property type="entry name" value="DUF3093"/>
</dbReference>
<evidence type="ECO:0000256" key="1">
    <source>
        <dbReference type="SAM" id="MobiDB-lite"/>
    </source>
</evidence>
<organism evidence="3 4">
    <name type="scientific">Saccharomonospora xinjiangensis XJ-54</name>
    <dbReference type="NCBI Taxonomy" id="882086"/>
    <lineage>
        <taxon>Bacteria</taxon>
        <taxon>Bacillati</taxon>
        <taxon>Actinomycetota</taxon>
        <taxon>Actinomycetes</taxon>
        <taxon>Pseudonocardiales</taxon>
        <taxon>Pseudonocardiaceae</taxon>
        <taxon>Saccharomonospora</taxon>
    </lineage>
</organism>